<gene>
    <name evidence="1" type="ORF">CL2_26470</name>
</gene>
<reference evidence="1 2" key="1">
    <citation type="submission" date="2010-03" db="EMBL/GenBank/DDBJ databases">
        <title>The genome sequence of Clostridiales sp. SSC/2.</title>
        <authorList>
            <consortium name="metaHIT consortium -- http://www.metahit.eu/"/>
            <person name="Pajon A."/>
            <person name="Turner K."/>
            <person name="Parkhill J."/>
            <person name="Duncan S."/>
            <person name="Flint H."/>
        </authorList>
    </citation>
    <scope>NUCLEOTIDE SEQUENCE [LARGE SCALE GENOMIC DNA]</scope>
    <source>
        <strain evidence="1 2">SSC/2</strain>
    </source>
</reference>
<dbReference type="EMBL" id="FP929061">
    <property type="protein sequence ID" value="CBL39473.1"/>
    <property type="molecule type" value="Genomic_DNA"/>
</dbReference>
<proteinExistence type="predicted"/>
<protein>
    <submittedName>
        <fullName evidence="1">Uncharacterized protein</fullName>
    </submittedName>
</protein>
<evidence type="ECO:0000313" key="2">
    <source>
        <dbReference type="Proteomes" id="UP000008960"/>
    </source>
</evidence>
<evidence type="ECO:0000313" key="1">
    <source>
        <dbReference type="EMBL" id="CBL39473.1"/>
    </source>
</evidence>
<sequence length="36" mass="4237">MSKKKKKRKLKEAVLVFSIIQSVVTTICMIYEAFFK</sequence>
<organism evidence="1 2">
    <name type="scientific">Anaerostipes hadrus</name>
    <dbReference type="NCBI Taxonomy" id="649756"/>
    <lineage>
        <taxon>Bacteria</taxon>
        <taxon>Bacillati</taxon>
        <taxon>Bacillota</taxon>
        <taxon>Clostridia</taxon>
        <taxon>Lachnospirales</taxon>
        <taxon>Lachnospiraceae</taxon>
        <taxon>Anaerostipes</taxon>
    </lineage>
</organism>
<dbReference type="AlphaFoldDB" id="D4MVQ7"/>
<accession>D4MVQ7</accession>
<reference evidence="1 2" key="2">
    <citation type="submission" date="2010-03" db="EMBL/GenBank/DDBJ databases">
        <authorList>
            <person name="Pajon A."/>
        </authorList>
    </citation>
    <scope>NUCLEOTIDE SEQUENCE [LARGE SCALE GENOMIC DNA]</scope>
    <source>
        <strain evidence="1 2">SSC/2</strain>
    </source>
</reference>
<dbReference type="Proteomes" id="UP000008960">
    <property type="component" value="Chromosome"/>
</dbReference>
<name>D4MVQ7_ANAHA</name>
<dbReference type="KEGG" id="bprl:CL2_26470"/>